<protein>
    <recommendedName>
        <fullName evidence="6">Outer membrane protein beta-barrel domain-containing protein</fullName>
    </recommendedName>
</protein>
<dbReference type="EMBL" id="LVWD01000013">
    <property type="protein sequence ID" value="OAD41851.1"/>
    <property type="molecule type" value="Genomic_DNA"/>
</dbReference>
<dbReference type="Gene3D" id="2.40.160.170">
    <property type="match status" value="1"/>
</dbReference>
<dbReference type="STRING" id="1763535.LPB072_12545"/>
<organism evidence="2 5">
    <name type="scientific">Hydrogenophaga crassostreae</name>
    <dbReference type="NCBI Taxonomy" id="1763535"/>
    <lineage>
        <taxon>Bacteria</taxon>
        <taxon>Pseudomonadati</taxon>
        <taxon>Pseudomonadota</taxon>
        <taxon>Betaproteobacteria</taxon>
        <taxon>Burkholderiales</taxon>
        <taxon>Comamonadaceae</taxon>
        <taxon>Hydrogenophaga</taxon>
    </lineage>
</organism>
<evidence type="ECO:0000313" key="2">
    <source>
        <dbReference type="EMBL" id="AOW13558.1"/>
    </source>
</evidence>
<evidence type="ECO:0000313" key="5">
    <source>
        <dbReference type="Proteomes" id="UP000185680"/>
    </source>
</evidence>
<proteinExistence type="predicted"/>
<dbReference type="Proteomes" id="UP000185657">
    <property type="component" value="Unassembled WGS sequence"/>
</dbReference>
<evidence type="ECO:0000313" key="4">
    <source>
        <dbReference type="Proteomes" id="UP000185657"/>
    </source>
</evidence>
<evidence type="ECO:0000256" key="1">
    <source>
        <dbReference type="SAM" id="SignalP"/>
    </source>
</evidence>
<accession>A0A162SZ65</accession>
<sequence>MIKIRAVCMAAALLSGSAMAQGSDGLPGNPGVYGVVGTGGLGLGLNLPVTSHLGVRGELVQGSVSETYTNEDITYKGDLKLRGSGLFADIRPFQGTFRVVLGATLGGSSAALEAEQQGGTFTIDGQSFSADGSKLRATIKYPSTMPYVGVGWGHGQRGEPGWTFAFDLGVAIGEPKITLAGNDGLLSQPGAAARIAAEERKAQDDVSSAKVLPVLKFSVGYSF</sequence>
<keyword evidence="1" id="KW-0732">Signal</keyword>
<reference evidence="3 4" key="1">
    <citation type="submission" date="2016-02" db="EMBL/GenBank/DDBJ databases">
        <title>Draft genome sequence of Hydrogenophaga sp. LPB0072.</title>
        <authorList>
            <person name="Shin S.-K."/>
            <person name="Yi H."/>
        </authorList>
    </citation>
    <scope>NUCLEOTIDE SEQUENCE [LARGE SCALE GENOMIC DNA]</scope>
    <source>
        <strain evidence="3 4">LPB0072</strain>
    </source>
</reference>
<evidence type="ECO:0008006" key="6">
    <source>
        <dbReference type="Google" id="ProtNLM"/>
    </source>
</evidence>
<feature type="chain" id="PRO_5044549391" description="Outer membrane protein beta-barrel domain-containing protein" evidence="1">
    <location>
        <begin position="21"/>
        <end position="223"/>
    </location>
</feature>
<dbReference type="EMBL" id="CP017476">
    <property type="protein sequence ID" value="AOW13558.1"/>
    <property type="molecule type" value="Genomic_DNA"/>
</dbReference>
<dbReference type="OrthoDB" id="517121at2"/>
<dbReference type="KEGG" id="hyl:LPB072_12545"/>
<feature type="signal peptide" evidence="1">
    <location>
        <begin position="1"/>
        <end position="20"/>
    </location>
</feature>
<dbReference type="RefSeq" id="WP_066090227.1">
    <property type="nucleotide sequence ID" value="NZ_CP017476.1"/>
</dbReference>
<dbReference type="Proteomes" id="UP000185680">
    <property type="component" value="Chromosome"/>
</dbReference>
<name>A0A162SZ65_9BURK</name>
<gene>
    <name evidence="2" type="ORF">LPB072_12545</name>
    <name evidence="3" type="ORF">LPB72_11165</name>
</gene>
<reference evidence="2 5" key="2">
    <citation type="submission" date="2016-10" db="EMBL/GenBank/DDBJ databases">
        <title>Hydorgenophaga sp. LPB0072 isolated from gastropod.</title>
        <authorList>
            <person name="Kim E."/>
            <person name="Yi H."/>
        </authorList>
    </citation>
    <scope>NUCLEOTIDE SEQUENCE [LARGE SCALE GENOMIC DNA]</scope>
    <source>
        <strain evidence="2 5">LPB0072</strain>
    </source>
</reference>
<keyword evidence="4" id="KW-1185">Reference proteome</keyword>
<dbReference type="AlphaFoldDB" id="A0A162SZ65"/>
<evidence type="ECO:0000313" key="3">
    <source>
        <dbReference type="EMBL" id="OAD41851.1"/>
    </source>
</evidence>